<accession>A0A9W8BN85</accession>
<evidence type="ECO:0000256" key="5">
    <source>
        <dbReference type="ARBA" id="ARBA00022771"/>
    </source>
</evidence>
<dbReference type="GO" id="GO:0000993">
    <property type="term" value="F:RNA polymerase II complex binding"/>
    <property type="evidence" value="ECO:0007669"/>
    <property type="project" value="TreeGrafter"/>
</dbReference>
<keyword evidence="8 10" id="KW-0804">Transcription</keyword>
<feature type="compositionally biased region" description="Basic and acidic residues" evidence="11">
    <location>
        <begin position="80"/>
        <end position="89"/>
    </location>
</feature>
<proteinExistence type="inferred from homology"/>
<keyword evidence="7 10" id="KW-0805">Transcription regulation</keyword>
<evidence type="ECO:0000256" key="1">
    <source>
        <dbReference type="ARBA" id="ARBA00003357"/>
    </source>
</evidence>
<keyword evidence="9 10" id="KW-0539">Nucleus</keyword>
<feature type="compositionally biased region" description="Acidic residues" evidence="11">
    <location>
        <begin position="115"/>
        <end position="125"/>
    </location>
</feature>
<dbReference type="SUPFAM" id="SSF57783">
    <property type="entry name" value="Zinc beta-ribbon"/>
    <property type="match status" value="1"/>
</dbReference>
<comment type="caution">
    <text evidence="12">The sequence shown here is derived from an EMBL/GenBank/DDBJ whole genome shotgun (WGS) entry which is preliminary data.</text>
</comment>
<keyword evidence="5 10" id="KW-0863">Zinc-finger</keyword>
<comment type="subcellular location">
    <subcellularLocation>
        <location evidence="2 10">Nucleus</location>
    </subcellularLocation>
</comment>
<evidence type="ECO:0000256" key="6">
    <source>
        <dbReference type="ARBA" id="ARBA00022833"/>
    </source>
</evidence>
<name>A0A9W8BN85_9FUNG</name>
<organism evidence="12 13">
    <name type="scientific">Coemansia thaxteri</name>
    <dbReference type="NCBI Taxonomy" id="2663907"/>
    <lineage>
        <taxon>Eukaryota</taxon>
        <taxon>Fungi</taxon>
        <taxon>Fungi incertae sedis</taxon>
        <taxon>Zoopagomycota</taxon>
        <taxon>Kickxellomycotina</taxon>
        <taxon>Kickxellomycetes</taxon>
        <taxon>Kickxellales</taxon>
        <taxon>Kickxellaceae</taxon>
        <taxon>Coemansia</taxon>
    </lineage>
</organism>
<comment type="function">
    <text evidence="1 10">Transcription elongation factor implicated in the maintenance of proper chromatin structure in actively transcribed regions.</text>
</comment>
<keyword evidence="13" id="KW-1185">Reference proteome</keyword>
<evidence type="ECO:0000256" key="4">
    <source>
        <dbReference type="ARBA" id="ARBA00022723"/>
    </source>
</evidence>
<evidence type="ECO:0000256" key="3">
    <source>
        <dbReference type="ARBA" id="ARBA00009730"/>
    </source>
</evidence>
<dbReference type="PANTHER" id="PTHR20934">
    <property type="entry name" value="TRANSCRIPTION ELONGATION FACTOR 1 HOMOLOG"/>
    <property type="match status" value="1"/>
</dbReference>
<evidence type="ECO:0000313" key="12">
    <source>
        <dbReference type="EMBL" id="KAJ2007678.1"/>
    </source>
</evidence>
<dbReference type="Proteomes" id="UP001150907">
    <property type="component" value="Unassembled WGS sequence"/>
</dbReference>
<dbReference type="InterPro" id="IPR007808">
    <property type="entry name" value="Elf1"/>
</dbReference>
<evidence type="ECO:0000256" key="10">
    <source>
        <dbReference type="RuleBase" id="RU364033"/>
    </source>
</evidence>
<dbReference type="AlphaFoldDB" id="A0A9W8BN85"/>
<sequence length="163" mass="18068">MGKRKSARKVVKKEQPKLDTTFDCLFCNHEKCISIGMDKNRKVGILRCKICSATYQAATNRLSEPIDVYSEWIDACEEAKQRETADLRASDTTAVGGGSRHAPAPAGQQARGSEYDDDDDEDALDSDGGRESPRGQQPQRRHNARDDYGVPAQLTDDSEVDDF</sequence>
<evidence type="ECO:0000256" key="7">
    <source>
        <dbReference type="ARBA" id="ARBA00023015"/>
    </source>
</evidence>
<feature type="region of interest" description="Disordered" evidence="11">
    <location>
        <begin position="80"/>
        <end position="163"/>
    </location>
</feature>
<evidence type="ECO:0000256" key="8">
    <source>
        <dbReference type="ARBA" id="ARBA00023163"/>
    </source>
</evidence>
<comment type="similarity">
    <text evidence="3 10">Belongs to the ELOF1 family.</text>
</comment>
<dbReference type="PANTHER" id="PTHR20934:SF0">
    <property type="entry name" value="TRANSCRIPTION ELONGATION FACTOR 1 HOMOLOG"/>
    <property type="match status" value="1"/>
</dbReference>
<evidence type="ECO:0000256" key="2">
    <source>
        <dbReference type="ARBA" id="ARBA00004123"/>
    </source>
</evidence>
<dbReference type="Gene3D" id="2.20.25.190">
    <property type="match status" value="1"/>
</dbReference>
<protein>
    <recommendedName>
        <fullName evidence="10">Transcription elongation factor 1 homolog</fullName>
    </recommendedName>
</protein>
<dbReference type="EMBL" id="JANBQF010000020">
    <property type="protein sequence ID" value="KAJ2007678.1"/>
    <property type="molecule type" value="Genomic_DNA"/>
</dbReference>
<evidence type="ECO:0000256" key="11">
    <source>
        <dbReference type="SAM" id="MobiDB-lite"/>
    </source>
</evidence>
<dbReference type="GO" id="GO:0006368">
    <property type="term" value="P:transcription elongation by RNA polymerase II"/>
    <property type="evidence" value="ECO:0007669"/>
    <property type="project" value="TreeGrafter"/>
</dbReference>
<keyword evidence="6 10" id="KW-0862">Zinc</keyword>
<dbReference type="OrthoDB" id="445983at2759"/>
<gene>
    <name evidence="12" type="ORF">H4R26_000636</name>
</gene>
<dbReference type="GO" id="GO:0008270">
    <property type="term" value="F:zinc ion binding"/>
    <property type="evidence" value="ECO:0007669"/>
    <property type="project" value="UniProtKB-KW"/>
</dbReference>
<keyword evidence="4 10" id="KW-0479">Metal-binding</keyword>
<dbReference type="Pfam" id="PF05129">
    <property type="entry name" value="Zn_ribbon_Elf1"/>
    <property type="match status" value="1"/>
</dbReference>
<dbReference type="InterPro" id="IPR038567">
    <property type="entry name" value="T_Elf1_sf"/>
</dbReference>
<evidence type="ECO:0000256" key="9">
    <source>
        <dbReference type="ARBA" id="ARBA00023242"/>
    </source>
</evidence>
<dbReference type="FunFam" id="2.20.25.190:FF:000001">
    <property type="entry name" value="Transcription elongation factor 1 homolog"/>
    <property type="match status" value="1"/>
</dbReference>
<evidence type="ECO:0000313" key="13">
    <source>
        <dbReference type="Proteomes" id="UP001150907"/>
    </source>
</evidence>
<dbReference type="GO" id="GO:0008023">
    <property type="term" value="C:transcription elongation factor complex"/>
    <property type="evidence" value="ECO:0007669"/>
    <property type="project" value="TreeGrafter"/>
</dbReference>
<reference evidence="12" key="1">
    <citation type="submission" date="2022-07" db="EMBL/GenBank/DDBJ databases">
        <title>Phylogenomic reconstructions and comparative analyses of Kickxellomycotina fungi.</title>
        <authorList>
            <person name="Reynolds N.K."/>
            <person name="Stajich J.E."/>
            <person name="Barry K."/>
            <person name="Grigoriev I.V."/>
            <person name="Crous P."/>
            <person name="Smith M.E."/>
        </authorList>
    </citation>
    <scope>NUCLEOTIDE SEQUENCE</scope>
    <source>
        <strain evidence="12">IMI 214461</strain>
    </source>
</reference>